<dbReference type="SUPFAM" id="SSF52402">
    <property type="entry name" value="Adenine nucleotide alpha hydrolases-like"/>
    <property type="match status" value="1"/>
</dbReference>
<dbReference type="FunFam" id="3.40.50.620:FF:000246">
    <property type="entry name" value="NH3-dependent NAD+ synthetase"/>
    <property type="match status" value="1"/>
</dbReference>
<dbReference type="EMBL" id="KB207112">
    <property type="protein sequence ID" value="ELP84450.1"/>
    <property type="molecule type" value="Genomic_DNA"/>
</dbReference>
<evidence type="ECO:0000256" key="2">
    <source>
        <dbReference type="ARBA" id="ARBA00022598"/>
    </source>
</evidence>
<evidence type="ECO:0000313" key="8">
    <source>
        <dbReference type="Proteomes" id="UP000014680"/>
    </source>
</evidence>
<dbReference type="InterPro" id="IPR022310">
    <property type="entry name" value="NAD/GMP_synthase"/>
</dbReference>
<dbReference type="InterPro" id="IPR014729">
    <property type="entry name" value="Rossmann-like_a/b/a_fold"/>
</dbReference>
<name>A0A0A1TY41_ENTIV</name>
<dbReference type="NCBIfam" id="TIGR00552">
    <property type="entry name" value="nadE"/>
    <property type="match status" value="1"/>
</dbReference>
<keyword evidence="3" id="KW-0547">Nucleotide-binding</keyword>
<protein>
    <submittedName>
        <fullName evidence="7">NH3-dependent NAD+ synthetase, putative</fullName>
        <ecNumber evidence="7">6.3.1.5</ecNumber>
    </submittedName>
</protein>
<dbReference type="Pfam" id="PF02540">
    <property type="entry name" value="NAD_synthase"/>
    <property type="match status" value="1"/>
</dbReference>
<evidence type="ECO:0000256" key="3">
    <source>
        <dbReference type="ARBA" id="ARBA00022741"/>
    </source>
</evidence>
<dbReference type="VEuPathDB" id="AmoebaDB:EIN_167950"/>
<dbReference type="PANTHER" id="PTHR23090">
    <property type="entry name" value="NH 3 /GLUTAMINE-DEPENDENT NAD + SYNTHETASE"/>
    <property type="match status" value="1"/>
</dbReference>
<evidence type="ECO:0000256" key="4">
    <source>
        <dbReference type="ARBA" id="ARBA00022840"/>
    </source>
</evidence>
<dbReference type="GO" id="GO:0005524">
    <property type="term" value="F:ATP binding"/>
    <property type="evidence" value="ECO:0007669"/>
    <property type="project" value="UniProtKB-KW"/>
</dbReference>
<dbReference type="UniPathway" id="UPA00253"/>
<dbReference type="Proteomes" id="UP000014680">
    <property type="component" value="Unassembled WGS sequence"/>
</dbReference>
<dbReference type="InterPro" id="IPR003694">
    <property type="entry name" value="NAD_synthase"/>
</dbReference>
<evidence type="ECO:0000313" key="7">
    <source>
        <dbReference type="EMBL" id="ELP84450.1"/>
    </source>
</evidence>
<dbReference type="CDD" id="cd00553">
    <property type="entry name" value="NAD_synthase"/>
    <property type="match status" value="1"/>
</dbReference>
<dbReference type="EC" id="6.3.1.5" evidence="7"/>
<keyword evidence="4" id="KW-0067">ATP-binding</keyword>
<keyword evidence="2 7" id="KW-0436">Ligase</keyword>
<proteinExistence type="predicted"/>
<keyword evidence="5" id="KW-0520">NAD</keyword>
<dbReference type="OMA" id="NKDEDFY"/>
<keyword evidence="8" id="KW-1185">Reference proteome</keyword>
<comment type="pathway">
    <text evidence="1">Cofactor biosynthesis; NAD(+) biosynthesis.</text>
</comment>
<dbReference type="AlphaFoldDB" id="A0A0A1TY41"/>
<sequence length="306" mass="34485">MDVTKFPLPTGLKKQLDIIRAKRAFDPADWVEKKCTMLNDYFKKCGLKGIILNCSGGIDSSVTAALCVHASKMPESPIQKVLCLAQPIHSTQNIQNKAFIICEFLGIEIKTIDQTKVFDDLHALVESSVGMKGNQFADGQLRSYMRTPTAYYVAQLMSAAKIPSIVMGTGNFDEDGYILYYCKAGDGLVDLSLISDLHKSEVYKVGAYLKLPEVILGAVPSADLWVGQTDEDELGFSYQFVELFTEYLLMKEEDQKTFIEALDKEGKDEFERWGAMARRVHNRNSHKRFIPRTFPVYPHMDDILKV</sequence>
<dbReference type="GeneID" id="14883497"/>
<dbReference type="GO" id="GO:0005737">
    <property type="term" value="C:cytoplasm"/>
    <property type="evidence" value="ECO:0007669"/>
    <property type="project" value="InterPro"/>
</dbReference>
<reference evidence="7 8" key="1">
    <citation type="submission" date="2012-10" db="EMBL/GenBank/DDBJ databases">
        <authorList>
            <person name="Zafar N."/>
            <person name="Inman J."/>
            <person name="Hall N."/>
            <person name="Lorenzi H."/>
            <person name="Caler E."/>
        </authorList>
    </citation>
    <scope>NUCLEOTIDE SEQUENCE [LARGE SCALE GENOMIC DNA]</scope>
    <source>
        <strain evidence="7 8">IP1</strain>
    </source>
</reference>
<dbReference type="GO" id="GO:0004359">
    <property type="term" value="F:glutaminase activity"/>
    <property type="evidence" value="ECO:0007669"/>
    <property type="project" value="InterPro"/>
</dbReference>
<dbReference type="PANTHER" id="PTHR23090:SF9">
    <property type="entry name" value="GLUTAMINE-DEPENDENT NAD(+) SYNTHETASE"/>
    <property type="match status" value="1"/>
</dbReference>
<evidence type="ECO:0000259" key="6">
    <source>
        <dbReference type="Pfam" id="PF02540"/>
    </source>
</evidence>
<dbReference type="GO" id="GO:0008795">
    <property type="term" value="F:NAD+ synthase activity"/>
    <property type="evidence" value="ECO:0007669"/>
    <property type="project" value="UniProtKB-EC"/>
</dbReference>
<evidence type="ECO:0000256" key="5">
    <source>
        <dbReference type="ARBA" id="ARBA00023027"/>
    </source>
</evidence>
<organism evidence="7 8">
    <name type="scientific">Entamoeba invadens IP1</name>
    <dbReference type="NCBI Taxonomy" id="370355"/>
    <lineage>
        <taxon>Eukaryota</taxon>
        <taxon>Amoebozoa</taxon>
        <taxon>Evosea</taxon>
        <taxon>Archamoebae</taxon>
        <taxon>Mastigamoebida</taxon>
        <taxon>Entamoebidae</taxon>
        <taxon>Entamoeba</taxon>
    </lineage>
</organism>
<accession>A0A0A1TY41</accession>
<dbReference type="KEGG" id="eiv:EIN_167950"/>
<dbReference type="OrthoDB" id="2020662at2759"/>
<dbReference type="GO" id="GO:0003952">
    <property type="term" value="F:NAD+ synthase (glutamine-hydrolyzing) activity"/>
    <property type="evidence" value="ECO:0007669"/>
    <property type="project" value="InterPro"/>
</dbReference>
<dbReference type="Gene3D" id="3.40.50.620">
    <property type="entry name" value="HUPs"/>
    <property type="match status" value="1"/>
</dbReference>
<dbReference type="RefSeq" id="XP_004183796.1">
    <property type="nucleotide sequence ID" value="XM_004183748.1"/>
</dbReference>
<feature type="domain" description="NAD/GMP synthase" evidence="6">
    <location>
        <begin position="31"/>
        <end position="263"/>
    </location>
</feature>
<dbReference type="GO" id="GO:0009435">
    <property type="term" value="P:NAD+ biosynthetic process"/>
    <property type="evidence" value="ECO:0007669"/>
    <property type="project" value="UniProtKB-UniPathway"/>
</dbReference>
<evidence type="ECO:0000256" key="1">
    <source>
        <dbReference type="ARBA" id="ARBA00004790"/>
    </source>
</evidence>
<gene>
    <name evidence="7" type="ORF">EIN_167950</name>
</gene>